<dbReference type="AlphaFoldDB" id="N6UCT6"/>
<dbReference type="STRING" id="77166.N6UCT6"/>
<dbReference type="HOGENOM" id="CLU_1526761_0_0_1"/>
<protein>
    <submittedName>
        <fullName evidence="2">Uncharacterized protein</fullName>
    </submittedName>
</protein>
<dbReference type="EMBL" id="KB632006">
    <property type="protein sequence ID" value="ERL87957.1"/>
    <property type="molecule type" value="Genomic_DNA"/>
</dbReference>
<proteinExistence type="predicted"/>
<name>N6UCT6_DENPD</name>
<evidence type="ECO:0000256" key="1">
    <source>
        <dbReference type="SAM" id="Phobius"/>
    </source>
</evidence>
<sequence length="176" mass="19083">MTYLLPNSWHLLKAARQEQSDAVTQDQIVQQKIPVQPPKEPDAGLNQTTILTGDQPMAAIGGGIGAVSLLVPVVVGLLGAALFAWMVCCVRKRAQKRRADAVSMQLDGTSQSPSILRQASPVNMKHSLLVPERYAPNPQYSSCCGSEVPIIPRDSVRFLDELGEGCFGKVYKGKRL</sequence>
<feature type="transmembrane region" description="Helical" evidence="1">
    <location>
        <begin position="64"/>
        <end position="88"/>
    </location>
</feature>
<keyword evidence="1" id="KW-0812">Transmembrane</keyword>
<organism evidence="2">
    <name type="scientific">Dendroctonus ponderosae</name>
    <name type="common">Mountain pine beetle</name>
    <dbReference type="NCBI Taxonomy" id="77166"/>
    <lineage>
        <taxon>Eukaryota</taxon>
        <taxon>Metazoa</taxon>
        <taxon>Ecdysozoa</taxon>
        <taxon>Arthropoda</taxon>
        <taxon>Hexapoda</taxon>
        <taxon>Insecta</taxon>
        <taxon>Pterygota</taxon>
        <taxon>Neoptera</taxon>
        <taxon>Endopterygota</taxon>
        <taxon>Coleoptera</taxon>
        <taxon>Polyphaga</taxon>
        <taxon>Cucujiformia</taxon>
        <taxon>Curculionidae</taxon>
        <taxon>Scolytinae</taxon>
        <taxon>Dendroctonus</taxon>
    </lineage>
</organism>
<accession>N6UCT6</accession>
<gene>
    <name evidence="3" type="ORF">D910_05345</name>
    <name evidence="2" type="ORF">YQE_05084</name>
</gene>
<feature type="non-terminal residue" evidence="2">
    <location>
        <position position="1"/>
    </location>
</feature>
<evidence type="ECO:0000313" key="2">
    <source>
        <dbReference type="EMBL" id="ENN78446.1"/>
    </source>
</evidence>
<evidence type="ECO:0000313" key="3">
    <source>
        <dbReference type="EMBL" id="ERL87957.1"/>
    </source>
</evidence>
<keyword evidence="1" id="KW-0472">Membrane</keyword>
<dbReference type="Gene3D" id="3.30.200.20">
    <property type="entry name" value="Phosphorylase Kinase, domain 1"/>
    <property type="match status" value="1"/>
</dbReference>
<dbReference type="Proteomes" id="UP000030742">
    <property type="component" value="Unassembled WGS sequence"/>
</dbReference>
<evidence type="ECO:0000313" key="4">
    <source>
        <dbReference type="Proteomes" id="UP000030742"/>
    </source>
</evidence>
<dbReference type="EMBL" id="KB740904">
    <property type="protein sequence ID" value="ENN78446.1"/>
    <property type="molecule type" value="Genomic_DNA"/>
</dbReference>
<keyword evidence="1" id="KW-1133">Transmembrane helix</keyword>
<dbReference type="OrthoDB" id="2431000at2759"/>
<reference evidence="2 4" key="1">
    <citation type="journal article" date="2013" name="Genome Biol.">
        <title>Draft genome of the mountain pine beetle, Dendroctonus ponderosae Hopkins, a major forest pest.</title>
        <authorList>
            <person name="Keeling C.I."/>
            <person name="Yuen M.M."/>
            <person name="Liao N.Y."/>
            <person name="Docking T.R."/>
            <person name="Chan S.K."/>
            <person name="Taylor G.A."/>
            <person name="Palmquist D.L."/>
            <person name="Jackman S.D."/>
            <person name="Nguyen A."/>
            <person name="Li M."/>
            <person name="Henderson H."/>
            <person name="Janes J.K."/>
            <person name="Zhao Y."/>
            <person name="Pandoh P."/>
            <person name="Moore R."/>
            <person name="Sperling F.A."/>
            <person name="Huber D.P."/>
            <person name="Birol I."/>
            <person name="Jones S.J."/>
            <person name="Bohlmann J."/>
        </authorList>
    </citation>
    <scope>NUCLEOTIDE SEQUENCE</scope>
</reference>